<name>A0ABV0P721_9TELE</name>
<comment type="caution">
    <text evidence="2">The sequence shown here is derived from an EMBL/GenBank/DDBJ whole genome shotgun (WGS) entry which is preliminary data.</text>
</comment>
<sequence length="97" mass="10911">LHLNASRSFLAGSAVAEEHEELEKDPVRTWMTKGGKGYDLQRLAHDSQTTSAKSSWMRKRTRGVSMVKNAAVRAKPRCETHLHPEKRSVLTKRNAVS</sequence>
<dbReference type="EMBL" id="JAHRIO010062315">
    <property type="protein sequence ID" value="MEQ2179247.1"/>
    <property type="molecule type" value="Genomic_DNA"/>
</dbReference>
<protein>
    <submittedName>
        <fullName evidence="2">Uncharacterized protein</fullName>
    </submittedName>
</protein>
<proteinExistence type="predicted"/>
<organism evidence="2 3">
    <name type="scientific">Goodea atripinnis</name>
    <dbReference type="NCBI Taxonomy" id="208336"/>
    <lineage>
        <taxon>Eukaryota</taxon>
        <taxon>Metazoa</taxon>
        <taxon>Chordata</taxon>
        <taxon>Craniata</taxon>
        <taxon>Vertebrata</taxon>
        <taxon>Euteleostomi</taxon>
        <taxon>Actinopterygii</taxon>
        <taxon>Neopterygii</taxon>
        <taxon>Teleostei</taxon>
        <taxon>Neoteleostei</taxon>
        <taxon>Acanthomorphata</taxon>
        <taxon>Ovalentaria</taxon>
        <taxon>Atherinomorphae</taxon>
        <taxon>Cyprinodontiformes</taxon>
        <taxon>Goodeidae</taxon>
        <taxon>Goodea</taxon>
    </lineage>
</organism>
<feature type="non-terminal residue" evidence="2">
    <location>
        <position position="1"/>
    </location>
</feature>
<gene>
    <name evidence="2" type="ORF">GOODEAATRI_022680</name>
</gene>
<keyword evidence="3" id="KW-1185">Reference proteome</keyword>
<evidence type="ECO:0000313" key="2">
    <source>
        <dbReference type="EMBL" id="MEQ2179247.1"/>
    </source>
</evidence>
<reference evidence="2 3" key="1">
    <citation type="submission" date="2021-06" db="EMBL/GenBank/DDBJ databases">
        <authorList>
            <person name="Palmer J.M."/>
        </authorList>
    </citation>
    <scope>NUCLEOTIDE SEQUENCE [LARGE SCALE GENOMIC DNA]</scope>
    <source>
        <strain evidence="2 3">GA_2019</strain>
        <tissue evidence="2">Muscle</tissue>
    </source>
</reference>
<evidence type="ECO:0000313" key="3">
    <source>
        <dbReference type="Proteomes" id="UP001476798"/>
    </source>
</evidence>
<evidence type="ECO:0000256" key="1">
    <source>
        <dbReference type="SAM" id="MobiDB-lite"/>
    </source>
</evidence>
<feature type="compositionally biased region" description="Basic and acidic residues" evidence="1">
    <location>
        <begin position="76"/>
        <end position="88"/>
    </location>
</feature>
<dbReference type="Proteomes" id="UP001476798">
    <property type="component" value="Unassembled WGS sequence"/>
</dbReference>
<feature type="region of interest" description="Disordered" evidence="1">
    <location>
        <begin position="73"/>
        <end position="97"/>
    </location>
</feature>
<accession>A0ABV0P721</accession>